<dbReference type="SMART" id="SM00342">
    <property type="entry name" value="HTH_ARAC"/>
    <property type="match status" value="1"/>
</dbReference>
<dbReference type="RefSeq" id="WP_345338653.1">
    <property type="nucleotide sequence ID" value="NZ_BAABLI010000006.1"/>
</dbReference>
<dbReference type="InterPro" id="IPR018060">
    <property type="entry name" value="HTH_AraC"/>
</dbReference>
<accession>A0ABW4XIS3</accession>
<dbReference type="PANTHER" id="PTHR43436">
    <property type="entry name" value="ARAC-FAMILY TRANSCRIPTIONAL REGULATOR"/>
    <property type="match status" value="1"/>
</dbReference>
<comment type="caution">
    <text evidence="4">The sequence shown here is derived from an EMBL/GenBank/DDBJ whole genome shotgun (WGS) entry which is preliminary data.</text>
</comment>
<evidence type="ECO:0000313" key="4">
    <source>
        <dbReference type="EMBL" id="MFD2095437.1"/>
    </source>
</evidence>
<name>A0ABW4XIS3_9GAMM</name>
<evidence type="ECO:0000256" key="1">
    <source>
        <dbReference type="ARBA" id="ARBA00023015"/>
    </source>
</evidence>
<sequence length="293" mass="32285">MNQYVTYAGLESLECATSTTIEGVHFYRAAKSSARQPLLYQSGIIIMGQGRKMVHLGEHAVAYGPGDYLVLGVPLPLECEAIAENDQPLLGLSIDIPPALLHRLVNQLQSMPSTPSSSRERAAKMQNQCGLQSDKMDPAMLNAVERLLKALMHPTDGKILGPMIVEEIIYRILIGPQSHTLMGLAQFDGHYARIAKALTRVHSDYAQQITVDHLAEEANMSVSAFHRAFRDVTLESPLQYLKKVRLAKAKELIINQGQRAADAARQVGYVSPSQFSREFKRHFNQTPGALAIG</sequence>
<dbReference type="Proteomes" id="UP001597380">
    <property type="component" value="Unassembled WGS sequence"/>
</dbReference>
<dbReference type="InterPro" id="IPR009057">
    <property type="entry name" value="Homeodomain-like_sf"/>
</dbReference>
<evidence type="ECO:0000259" key="3">
    <source>
        <dbReference type="PROSITE" id="PS01124"/>
    </source>
</evidence>
<reference evidence="5" key="1">
    <citation type="journal article" date="2019" name="Int. J. Syst. Evol. Microbiol.">
        <title>The Global Catalogue of Microorganisms (GCM) 10K type strain sequencing project: providing services to taxonomists for standard genome sequencing and annotation.</title>
        <authorList>
            <consortium name="The Broad Institute Genomics Platform"/>
            <consortium name="The Broad Institute Genome Sequencing Center for Infectious Disease"/>
            <person name="Wu L."/>
            <person name="Ma J."/>
        </authorList>
    </citation>
    <scope>NUCLEOTIDE SEQUENCE [LARGE SCALE GENOMIC DNA]</scope>
    <source>
        <strain evidence="5">CGMCC 1.10992</strain>
    </source>
</reference>
<dbReference type="Gene3D" id="1.10.10.60">
    <property type="entry name" value="Homeodomain-like"/>
    <property type="match status" value="2"/>
</dbReference>
<dbReference type="Pfam" id="PF06719">
    <property type="entry name" value="AraC_N"/>
    <property type="match status" value="1"/>
</dbReference>
<keyword evidence="2" id="KW-0804">Transcription</keyword>
<dbReference type="SUPFAM" id="SSF46689">
    <property type="entry name" value="Homeodomain-like"/>
    <property type="match status" value="2"/>
</dbReference>
<keyword evidence="1" id="KW-0805">Transcription regulation</keyword>
<evidence type="ECO:0000256" key="2">
    <source>
        <dbReference type="ARBA" id="ARBA00023163"/>
    </source>
</evidence>
<feature type="domain" description="HTH araC/xylS-type" evidence="3">
    <location>
        <begin position="195"/>
        <end position="293"/>
    </location>
</feature>
<dbReference type="EMBL" id="JBHUHT010000009">
    <property type="protein sequence ID" value="MFD2095437.1"/>
    <property type="molecule type" value="Genomic_DNA"/>
</dbReference>
<dbReference type="PANTHER" id="PTHR43436:SF2">
    <property type="entry name" value="ARAC_XYLS FAMILY TRANSCRIPTIONAL REGULATOR"/>
    <property type="match status" value="1"/>
</dbReference>
<keyword evidence="5" id="KW-1185">Reference proteome</keyword>
<evidence type="ECO:0000313" key="5">
    <source>
        <dbReference type="Proteomes" id="UP001597380"/>
    </source>
</evidence>
<dbReference type="PROSITE" id="PS01124">
    <property type="entry name" value="HTH_ARAC_FAMILY_2"/>
    <property type="match status" value="1"/>
</dbReference>
<gene>
    <name evidence="4" type="ORF">ACFSJ3_05515</name>
</gene>
<proteinExistence type="predicted"/>
<dbReference type="InterPro" id="IPR009594">
    <property type="entry name" value="Tscrpt_reg_HTH_AraC_N"/>
</dbReference>
<organism evidence="4 5">
    <name type="scientific">Corallincola platygyrae</name>
    <dbReference type="NCBI Taxonomy" id="1193278"/>
    <lineage>
        <taxon>Bacteria</taxon>
        <taxon>Pseudomonadati</taxon>
        <taxon>Pseudomonadota</taxon>
        <taxon>Gammaproteobacteria</taxon>
        <taxon>Alteromonadales</taxon>
        <taxon>Psychromonadaceae</taxon>
        <taxon>Corallincola</taxon>
    </lineage>
</organism>
<protein>
    <submittedName>
        <fullName evidence="4">AraC family transcriptional regulator N-terminal domain-containing protein</fullName>
    </submittedName>
</protein>
<dbReference type="Pfam" id="PF12833">
    <property type="entry name" value="HTH_18"/>
    <property type="match status" value="1"/>
</dbReference>